<dbReference type="Gene3D" id="1.25.40.10">
    <property type="entry name" value="Tetratricopeptide repeat domain"/>
    <property type="match status" value="1"/>
</dbReference>
<feature type="domain" description="DUF6396" evidence="2">
    <location>
        <begin position="233"/>
        <end position="338"/>
    </location>
</feature>
<organism evidence="3 4">
    <name type="scientific">Pseudomonas viridiflava</name>
    <name type="common">Phytomonas viridiflava</name>
    <dbReference type="NCBI Taxonomy" id="33069"/>
    <lineage>
        <taxon>Bacteria</taxon>
        <taxon>Pseudomonadati</taxon>
        <taxon>Pseudomonadota</taxon>
        <taxon>Gammaproteobacteria</taxon>
        <taxon>Pseudomonadales</taxon>
        <taxon>Pseudomonadaceae</taxon>
        <taxon>Pseudomonas</taxon>
    </lineage>
</organism>
<dbReference type="EMBL" id="RBTP01000054">
    <property type="protein sequence ID" value="RMT79563.1"/>
    <property type="molecule type" value="Genomic_DNA"/>
</dbReference>
<dbReference type="SUPFAM" id="SSF81901">
    <property type="entry name" value="HCP-like"/>
    <property type="match status" value="1"/>
</dbReference>
<dbReference type="SMART" id="SM00671">
    <property type="entry name" value="SEL1"/>
    <property type="match status" value="1"/>
</dbReference>
<dbReference type="OrthoDB" id="6555376at2"/>
<keyword evidence="1" id="KW-0732">Signal</keyword>
<name>A0A3M5P6D3_PSEVI</name>
<comment type="caution">
    <text evidence="3">The sequence shown here is derived from an EMBL/GenBank/DDBJ whole genome shotgun (WGS) entry which is preliminary data.</text>
</comment>
<dbReference type="Proteomes" id="UP000273854">
    <property type="component" value="Unassembled WGS sequence"/>
</dbReference>
<feature type="signal peptide" evidence="1">
    <location>
        <begin position="1"/>
        <end position="19"/>
    </location>
</feature>
<dbReference type="InterPro" id="IPR011990">
    <property type="entry name" value="TPR-like_helical_dom_sf"/>
</dbReference>
<evidence type="ECO:0000259" key="2">
    <source>
        <dbReference type="Pfam" id="PF19933"/>
    </source>
</evidence>
<dbReference type="AlphaFoldDB" id="A0A3M5P6D3"/>
<evidence type="ECO:0000313" key="4">
    <source>
        <dbReference type="Proteomes" id="UP000273854"/>
    </source>
</evidence>
<dbReference type="InterPro" id="IPR045653">
    <property type="entry name" value="DUF6396"/>
</dbReference>
<evidence type="ECO:0000256" key="1">
    <source>
        <dbReference type="SAM" id="SignalP"/>
    </source>
</evidence>
<reference evidence="3 4" key="1">
    <citation type="submission" date="2018-08" db="EMBL/GenBank/DDBJ databases">
        <title>Recombination of ecologically and evolutionarily significant loci maintains genetic cohesion in the Pseudomonas syringae species complex.</title>
        <authorList>
            <person name="Dillon M."/>
            <person name="Thakur S."/>
            <person name="Almeida R.N.D."/>
            <person name="Weir B.S."/>
            <person name="Guttman D.S."/>
        </authorList>
    </citation>
    <scope>NUCLEOTIDE SEQUENCE [LARGE SCALE GENOMIC DNA]</scope>
    <source>
        <strain evidence="3 4">ICMP 19473</strain>
    </source>
</reference>
<evidence type="ECO:0000313" key="3">
    <source>
        <dbReference type="EMBL" id="RMT79563.1"/>
    </source>
</evidence>
<dbReference type="InterPro" id="IPR006597">
    <property type="entry name" value="Sel1-like"/>
</dbReference>
<accession>A0A3M5P6D3</accession>
<dbReference type="RefSeq" id="WP_122209388.1">
    <property type="nucleotide sequence ID" value="NZ_RBTP01000054.1"/>
</dbReference>
<gene>
    <name evidence="3" type="ORF">ALP40_03757</name>
</gene>
<feature type="chain" id="PRO_5017941753" evidence="1">
    <location>
        <begin position="20"/>
        <end position="349"/>
    </location>
</feature>
<protein>
    <submittedName>
        <fullName evidence="3">Lipoprotein</fullName>
    </submittedName>
</protein>
<dbReference type="Pfam" id="PF19933">
    <property type="entry name" value="DUF6396"/>
    <property type="match status" value="1"/>
</dbReference>
<proteinExistence type="predicted"/>
<keyword evidence="3" id="KW-0449">Lipoprotein</keyword>
<sequence length="349" mass="38774">MRLTFLFSGLLLLCISANANNLRTKDIPLDSLSDIDAKLAFTCVHEKIPTTSQEVDALFQYARWLQKNNLLKQDKTIDPEIERLYRIAAENQHYKANINLQNGTVRGQFKLSGEEVLRLSQQLIDAKVATGYYLIATYLQRGVAGLQQDPEMAFRYYRKAADEGSAQAQGYVADQLEPIDVAPNVARQMRRCAAVQGNGKAATALANDLAVDGHYNEAVEAFQLGVAAGDETAASFLDSGFQGPAPDNRLDYLGQEKDLERAGRYEQLSKLLSRWSYANPTVPEINEIVPLPPAKLPAWDGKLKWIEERKANVQPPKPTEALIEQLAKAKLLDPKTGKSLPESPLYEKD</sequence>